<dbReference type="GO" id="GO:0030041">
    <property type="term" value="P:actin filament polymerization"/>
    <property type="evidence" value="ECO:0007669"/>
    <property type="project" value="TreeGrafter"/>
</dbReference>
<feature type="compositionally biased region" description="Low complexity" evidence="2">
    <location>
        <begin position="171"/>
        <end position="203"/>
    </location>
</feature>
<dbReference type="EMBL" id="NWSH01000849">
    <property type="protein sequence ID" value="PCG73860.1"/>
    <property type="molecule type" value="Genomic_DNA"/>
</dbReference>
<dbReference type="GO" id="GO:0006887">
    <property type="term" value="P:exocytosis"/>
    <property type="evidence" value="ECO:0007669"/>
    <property type="project" value="TreeGrafter"/>
</dbReference>
<comment type="similarity">
    <text evidence="1">Belongs to the CCDC53 family.</text>
</comment>
<name>A0A2A4JR21_HELVI</name>
<gene>
    <name evidence="3" type="ORF">B5V51_14223</name>
</gene>
<feature type="compositionally biased region" description="Basic and acidic residues" evidence="2">
    <location>
        <begin position="206"/>
        <end position="215"/>
    </location>
</feature>
<dbReference type="STRING" id="7102.A0A2A4JR21"/>
<evidence type="ECO:0000256" key="2">
    <source>
        <dbReference type="SAM" id="MobiDB-lite"/>
    </source>
</evidence>
<dbReference type="Pfam" id="PF10152">
    <property type="entry name" value="CCDC53"/>
    <property type="match status" value="2"/>
</dbReference>
<evidence type="ECO:0000256" key="1">
    <source>
        <dbReference type="ARBA" id="ARBA00006290"/>
    </source>
</evidence>
<sequence length="252" mass="27373">MTLQETMISQELANVDLTKVAALQQKRTLAFVNHFVLTNVQFLNNFMKRCEQKLMDFDRKLEKVNASMVLLEARLSSIPELNTTTPPASEKPAETEATPITATPAPSSEASQTTAPDPTPEAPTQTEDTVEGKPQSHPEYDRFVKMVQVGLSSIPELNTTTPPASEKPAETEATPITATPAPSSEASQTTAPDPTPEAPTQTEDTVEGKPQSHPEYDRFVKMVQVGVPLQAVKLKLSLEGLDPNVLDQILGK</sequence>
<dbReference type="PANTHER" id="PTHR13015">
    <property type="entry name" value="PROTEIN AD-016-RELATED"/>
    <property type="match status" value="1"/>
</dbReference>
<dbReference type="InterPro" id="IPR019309">
    <property type="entry name" value="WASHC3"/>
</dbReference>
<reference evidence="3" key="1">
    <citation type="submission" date="2017-09" db="EMBL/GenBank/DDBJ databases">
        <title>Contemporary evolution of a Lepidopteran species, Heliothis virescens, in response to modern agricultural practices.</title>
        <authorList>
            <person name="Fritz M.L."/>
            <person name="Deyonke A.M."/>
            <person name="Papanicolaou A."/>
            <person name="Micinski S."/>
            <person name="Westbrook J."/>
            <person name="Gould F."/>
        </authorList>
    </citation>
    <scope>NUCLEOTIDE SEQUENCE [LARGE SCALE GENOMIC DNA]</scope>
    <source>
        <strain evidence="3">HvINT-</strain>
        <tissue evidence="3">Whole body</tissue>
    </source>
</reference>
<dbReference type="AlphaFoldDB" id="A0A2A4JR21"/>
<evidence type="ECO:0000313" key="3">
    <source>
        <dbReference type="EMBL" id="PCG73860.1"/>
    </source>
</evidence>
<feature type="region of interest" description="Disordered" evidence="2">
    <location>
        <begin position="154"/>
        <end position="215"/>
    </location>
</feature>
<comment type="caution">
    <text evidence="3">The sequence shown here is derived from an EMBL/GenBank/DDBJ whole genome shotgun (WGS) entry which is preliminary data.</text>
</comment>
<dbReference type="GO" id="GO:0071203">
    <property type="term" value="C:WASH complex"/>
    <property type="evidence" value="ECO:0007669"/>
    <property type="project" value="InterPro"/>
</dbReference>
<feature type="region of interest" description="Disordered" evidence="2">
    <location>
        <begin position="80"/>
        <end position="137"/>
    </location>
</feature>
<protein>
    <recommendedName>
        <fullName evidence="4">WASH complex subunit CCDC53</fullName>
    </recommendedName>
</protein>
<feature type="compositionally biased region" description="Low complexity" evidence="2">
    <location>
        <begin position="95"/>
        <end position="127"/>
    </location>
</feature>
<dbReference type="PANTHER" id="PTHR13015:SF0">
    <property type="entry name" value="WASH COMPLEX SUBUNIT 3"/>
    <property type="match status" value="1"/>
</dbReference>
<organism evidence="3">
    <name type="scientific">Heliothis virescens</name>
    <name type="common">Tobacco budworm moth</name>
    <dbReference type="NCBI Taxonomy" id="7102"/>
    <lineage>
        <taxon>Eukaryota</taxon>
        <taxon>Metazoa</taxon>
        <taxon>Ecdysozoa</taxon>
        <taxon>Arthropoda</taxon>
        <taxon>Hexapoda</taxon>
        <taxon>Insecta</taxon>
        <taxon>Pterygota</taxon>
        <taxon>Neoptera</taxon>
        <taxon>Endopterygota</taxon>
        <taxon>Lepidoptera</taxon>
        <taxon>Glossata</taxon>
        <taxon>Ditrysia</taxon>
        <taxon>Noctuoidea</taxon>
        <taxon>Noctuidae</taxon>
        <taxon>Heliothinae</taxon>
        <taxon>Heliothis</taxon>
    </lineage>
</organism>
<accession>A0A2A4JR21</accession>
<dbReference type="Gene3D" id="1.20.5.110">
    <property type="match status" value="1"/>
</dbReference>
<evidence type="ECO:0008006" key="4">
    <source>
        <dbReference type="Google" id="ProtNLM"/>
    </source>
</evidence>
<proteinExistence type="inferred from homology"/>